<gene>
    <name evidence="1" type="ORF">MAM1_0311d09535</name>
</gene>
<dbReference type="AlphaFoldDB" id="A0A0C9MGW8"/>
<name>A0A0C9MGW8_9FUNG</name>
<evidence type="ECO:0000313" key="2">
    <source>
        <dbReference type="Proteomes" id="UP000053815"/>
    </source>
</evidence>
<evidence type="ECO:0000313" key="1">
    <source>
        <dbReference type="EMBL" id="GAN10001.1"/>
    </source>
</evidence>
<sequence>MLLEDYNFRTCFSKVSFLRNDVVTNVSFEDENEGDTVDSKANDNGAANAIESKVINSNHAKQKATDDVALSPIAKCSEIWIHLRPDFFCYKLF</sequence>
<reference evidence="1" key="1">
    <citation type="submission" date="2014-09" db="EMBL/GenBank/DDBJ databases">
        <title>Draft genome sequence of an oleaginous Mucoromycotina fungus Mucor ambiguus NBRC6742.</title>
        <authorList>
            <person name="Takeda I."/>
            <person name="Yamane N."/>
            <person name="Morita T."/>
            <person name="Tamano K."/>
            <person name="Machida M."/>
            <person name="Baker S."/>
            <person name="Koike H."/>
        </authorList>
    </citation>
    <scope>NUCLEOTIDE SEQUENCE</scope>
    <source>
        <strain evidence="1">NBRC 6742</strain>
    </source>
</reference>
<proteinExistence type="predicted"/>
<keyword evidence="2" id="KW-1185">Reference proteome</keyword>
<dbReference type="EMBL" id="DF836600">
    <property type="protein sequence ID" value="GAN10001.1"/>
    <property type="molecule type" value="Genomic_DNA"/>
</dbReference>
<dbReference type="Proteomes" id="UP000053815">
    <property type="component" value="Unassembled WGS sequence"/>
</dbReference>
<organism evidence="1">
    <name type="scientific">Mucor ambiguus</name>
    <dbReference type="NCBI Taxonomy" id="91626"/>
    <lineage>
        <taxon>Eukaryota</taxon>
        <taxon>Fungi</taxon>
        <taxon>Fungi incertae sedis</taxon>
        <taxon>Mucoromycota</taxon>
        <taxon>Mucoromycotina</taxon>
        <taxon>Mucoromycetes</taxon>
        <taxon>Mucorales</taxon>
        <taxon>Mucorineae</taxon>
        <taxon>Mucoraceae</taxon>
        <taxon>Mucor</taxon>
    </lineage>
</organism>
<protein>
    <submittedName>
        <fullName evidence="1">Uncharacterized protein</fullName>
    </submittedName>
</protein>
<accession>A0A0C9MGW8</accession>